<name>A0A6M3ZYJ7_9BURK</name>
<dbReference type="Pfam" id="PF13503">
    <property type="entry name" value="DUF4123"/>
    <property type="match status" value="1"/>
</dbReference>
<organism evidence="2 3">
    <name type="scientific">Herbaspirillum rubrisubalbicans Os34</name>
    <dbReference type="NCBI Taxonomy" id="1235827"/>
    <lineage>
        <taxon>Bacteria</taxon>
        <taxon>Pseudomonadati</taxon>
        <taxon>Pseudomonadota</taxon>
        <taxon>Betaproteobacteria</taxon>
        <taxon>Burkholderiales</taxon>
        <taxon>Oxalobacteraceae</taxon>
        <taxon>Herbaspirillum</taxon>
    </lineage>
</organism>
<evidence type="ECO:0000313" key="3">
    <source>
        <dbReference type="Proteomes" id="UP000501648"/>
    </source>
</evidence>
<proteinExistence type="predicted"/>
<dbReference type="AlphaFoldDB" id="A0A6M3ZYJ7"/>
<dbReference type="Proteomes" id="UP000501648">
    <property type="component" value="Chromosome"/>
</dbReference>
<reference evidence="2 3" key="1">
    <citation type="journal article" date="2012" name="J. Bacteriol.">
        <title>Genome sequence of the pathogenic Herbaspirillum seropedicae strain Os34, isolated from rice roots.</title>
        <authorList>
            <person name="Ye W."/>
            <person name="Ye S."/>
            <person name="Liu J."/>
            <person name="Chang S."/>
            <person name="Chen M."/>
            <person name="Zhu B."/>
            <person name="Guo L."/>
            <person name="An Q."/>
        </authorList>
    </citation>
    <scope>NUCLEOTIDE SEQUENCE [LARGE SCALE GENOMIC DNA]</scope>
    <source>
        <strain evidence="2 3">Os34</strain>
    </source>
</reference>
<evidence type="ECO:0000259" key="1">
    <source>
        <dbReference type="Pfam" id="PF13503"/>
    </source>
</evidence>
<gene>
    <name evidence="2" type="ORF">C798_26520</name>
</gene>
<accession>A0A6M3ZYJ7</accession>
<sequence>MDHVSRPAPASAGCADVLIQNLHRYFSTHSESRCLLWINPVLQDPFDSSEVEEDRRVRFPVAHANFDALLGPYLVTLDLARRRDSDLLERSVEWAWAGWTLEQLQRMRGQSVCGWITCAVSANDLARHWAASCYLHRWNGLDTLLRFHDPGVREWLWPMLDAQQRHTLLGPAQSIWAIGRQHSLLVQERSPEDLTAIASAPSMMRLQLRADQWSGVSDFANVHAAWLQLCSQDSLWADRLAMQAGWPQRTFHSLQHASRYGLHDARCRTLFARHALEIGMDFHLAPLLAPVWLKTAEDVPYGRALEDVIHDRPDLLAGIFRKAL</sequence>
<feature type="domain" description="DUF4123" evidence="1">
    <location>
        <begin position="70"/>
        <end position="166"/>
    </location>
</feature>
<protein>
    <submittedName>
        <fullName evidence="2">DUF4123 domain-containing protein</fullName>
    </submittedName>
</protein>
<dbReference type="EMBL" id="CP008956">
    <property type="protein sequence ID" value="QJQ03668.1"/>
    <property type="molecule type" value="Genomic_DNA"/>
</dbReference>
<dbReference type="RefSeq" id="WP_017455019.1">
    <property type="nucleotide sequence ID" value="NZ_CP008956.1"/>
</dbReference>
<dbReference type="InterPro" id="IPR025391">
    <property type="entry name" value="DUF4123"/>
</dbReference>
<evidence type="ECO:0000313" key="2">
    <source>
        <dbReference type="EMBL" id="QJQ03668.1"/>
    </source>
</evidence>